<feature type="transmembrane region" description="Helical" evidence="1">
    <location>
        <begin position="34"/>
        <end position="52"/>
    </location>
</feature>
<evidence type="ECO:0008006" key="4">
    <source>
        <dbReference type="Google" id="ProtNLM"/>
    </source>
</evidence>
<dbReference type="Proteomes" id="UP000008281">
    <property type="component" value="Unassembled WGS sequence"/>
</dbReference>
<dbReference type="InterPro" id="IPR053220">
    <property type="entry name" value="Nematode_rcpt-like_serp_H"/>
</dbReference>
<keyword evidence="1" id="KW-0472">Membrane</keyword>
<keyword evidence="1" id="KW-1133">Transmembrane helix</keyword>
<dbReference type="HOGENOM" id="CLU_042960_0_2_1"/>
<feature type="transmembrane region" description="Helical" evidence="1">
    <location>
        <begin position="250"/>
        <end position="271"/>
    </location>
</feature>
<name>E3NF90_CAERE</name>
<reference evidence="2" key="1">
    <citation type="submission" date="2007-07" db="EMBL/GenBank/DDBJ databases">
        <title>PCAP assembly of the Caenorhabditis remanei genome.</title>
        <authorList>
            <consortium name="The Caenorhabditis remanei Sequencing Consortium"/>
            <person name="Wilson R.K."/>
        </authorList>
    </citation>
    <scope>NUCLEOTIDE SEQUENCE [LARGE SCALE GENOMIC DNA]</scope>
    <source>
        <strain evidence="2">PB4641</strain>
    </source>
</reference>
<proteinExistence type="predicted"/>
<gene>
    <name evidence="2" type="ORF">CRE_16447</name>
</gene>
<feature type="transmembrane region" description="Helical" evidence="1">
    <location>
        <begin position="214"/>
        <end position="238"/>
    </location>
</feature>
<accession>E3NF90</accession>
<sequence>MTTPVNFYGIYLILFKSEKTLKNAKWVMLNSQSWSTLTSLLLNTFLLPFLILPVVGGHPSGLFTHLGIPVTWQVFIGFGSIAQVGCSMVIVFENQQNHVVGNGIKLESKSHRRIFAVVNIILGFTFVLPVLLQVPDQEKARRNVMKWFICPFTEFSNLPLFILAEDSYVVSCAVSGMLAIYIFEGLFFIFHSAYHLAFKTRKLSNRTRTLQRKFFIVVCIQIFLPFSIIGLPVCYLVFSVSSGYHNQFLNNISIILMSLHSFLSTIFMIIMRNNMKKEGILCCSRNNGITSSYQST</sequence>
<dbReference type="OrthoDB" id="5847550at2759"/>
<dbReference type="eggNOG" id="ENOG502SY7B">
    <property type="taxonomic scope" value="Eukaryota"/>
</dbReference>
<dbReference type="Pfam" id="PF10318">
    <property type="entry name" value="7TM_GPCR_Srh"/>
    <property type="match status" value="1"/>
</dbReference>
<dbReference type="EMBL" id="DS268632">
    <property type="protein sequence ID" value="EFO95986.1"/>
    <property type="molecule type" value="Genomic_DNA"/>
</dbReference>
<keyword evidence="1" id="KW-0812">Transmembrane</keyword>
<evidence type="ECO:0000313" key="2">
    <source>
        <dbReference type="EMBL" id="EFO95986.1"/>
    </source>
</evidence>
<feature type="transmembrane region" description="Helical" evidence="1">
    <location>
        <begin position="72"/>
        <end position="92"/>
    </location>
</feature>
<feature type="transmembrane region" description="Helical" evidence="1">
    <location>
        <begin position="168"/>
        <end position="193"/>
    </location>
</feature>
<keyword evidence="3" id="KW-1185">Reference proteome</keyword>
<dbReference type="InterPro" id="IPR019422">
    <property type="entry name" value="7TM_GPCR_serpentine_rcpt_Srh"/>
</dbReference>
<organism evidence="3">
    <name type="scientific">Caenorhabditis remanei</name>
    <name type="common">Caenorhabditis vulgaris</name>
    <dbReference type="NCBI Taxonomy" id="31234"/>
    <lineage>
        <taxon>Eukaryota</taxon>
        <taxon>Metazoa</taxon>
        <taxon>Ecdysozoa</taxon>
        <taxon>Nematoda</taxon>
        <taxon>Chromadorea</taxon>
        <taxon>Rhabditida</taxon>
        <taxon>Rhabditina</taxon>
        <taxon>Rhabditomorpha</taxon>
        <taxon>Rhabditoidea</taxon>
        <taxon>Rhabditidae</taxon>
        <taxon>Peloderinae</taxon>
        <taxon>Caenorhabditis</taxon>
    </lineage>
</organism>
<feature type="transmembrane region" description="Helical" evidence="1">
    <location>
        <begin position="113"/>
        <end position="132"/>
    </location>
</feature>
<evidence type="ECO:0000256" key="1">
    <source>
        <dbReference type="SAM" id="Phobius"/>
    </source>
</evidence>
<protein>
    <recommendedName>
        <fullName evidence="4">Serpentine Receptor, class H</fullName>
    </recommendedName>
</protein>
<dbReference type="InParanoid" id="E3NF90"/>
<dbReference type="PANTHER" id="PTHR22941:SF33">
    <property type="entry name" value="SERPENTINE RECEPTOR, CLASS H"/>
    <property type="match status" value="1"/>
</dbReference>
<dbReference type="AlphaFoldDB" id="E3NF90"/>
<evidence type="ECO:0000313" key="3">
    <source>
        <dbReference type="Proteomes" id="UP000008281"/>
    </source>
</evidence>
<dbReference type="PANTHER" id="PTHR22941">
    <property type="entry name" value="SERPENTINE RECEPTOR"/>
    <property type="match status" value="1"/>
</dbReference>